<dbReference type="OrthoDB" id="1001247at2759"/>
<dbReference type="InterPro" id="IPR016177">
    <property type="entry name" value="DNA-bd_dom_sf"/>
</dbReference>
<dbReference type="EMBL" id="RXIC02000021">
    <property type="protein sequence ID" value="KAB1217875.1"/>
    <property type="molecule type" value="Genomic_DNA"/>
</dbReference>
<evidence type="ECO:0000256" key="5">
    <source>
        <dbReference type="ARBA" id="ARBA00023242"/>
    </source>
</evidence>
<dbReference type="PROSITE" id="PS50982">
    <property type="entry name" value="MBD"/>
    <property type="match status" value="1"/>
</dbReference>
<sequence>MEQGGHSGEQQPNETSQRGRYQMSVSPMTLATISRVTQNRRRAVHPGTRCILHDNTSPGYGWLLPGWIGEERRMLSGRVYRYYYDPSGRLYRTQHEVIHAWEQLGMVVVDM</sequence>
<evidence type="ECO:0000256" key="2">
    <source>
        <dbReference type="ARBA" id="ARBA00023015"/>
    </source>
</evidence>
<gene>
    <name evidence="8" type="ORF">CJ030_MR3G014715</name>
</gene>
<keyword evidence="3" id="KW-0238">DNA-binding</keyword>
<evidence type="ECO:0000259" key="7">
    <source>
        <dbReference type="PROSITE" id="PS50982"/>
    </source>
</evidence>
<comment type="subcellular location">
    <subcellularLocation>
        <location evidence="1">Nucleus</location>
    </subcellularLocation>
</comment>
<evidence type="ECO:0000256" key="3">
    <source>
        <dbReference type="ARBA" id="ARBA00023125"/>
    </source>
</evidence>
<name>A0A6A1VYJ4_9ROSI</name>
<evidence type="ECO:0000256" key="4">
    <source>
        <dbReference type="ARBA" id="ARBA00023163"/>
    </source>
</evidence>
<keyword evidence="5" id="KW-0539">Nucleus</keyword>
<dbReference type="GO" id="GO:0003677">
    <property type="term" value="F:DNA binding"/>
    <property type="evidence" value="ECO:0007669"/>
    <property type="project" value="UniProtKB-KW"/>
</dbReference>
<feature type="compositionally biased region" description="Polar residues" evidence="6">
    <location>
        <begin position="8"/>
        <end position="22"/>
    </location>
</feature>
<reference evidence="8 9" key="1">
    <citation type="journal article" date="2019" name="Plant Biotechnol. J.">
        <title>The red bayberry genome and genetic basis of sex determination.</title>
        <authorList>
            <person name="Jia H.M."/>
            <person name="Jia H.J."/>
            <person name="Cai Q.L."/>
            <person name="Wang Y."/>
            <person name="Zhao H.B."/>
            <person name="Yang W.F."/>
            <person name="Wang G.Y."/>
            <person name="Li Y.H."/>
            <person name="Zhan D.L."/>
            <person name="Shen Y.T."/>
            <person name="Niu Q.F."/>
            <person name="Chang L."/>
            <person name="Qiu J."/>
            <person name="Zhao L."/>
            <person name="Xie H.B."/>
            <person name="Fu W.Y."/>
            <person name="Jin J."/>
            <person name="Li X.W."/>
            <person name="Jiao Y."/>
            <person name="Zhou C.C."/>
            <person name="Tu T."/>
            <person name="Chai C.Y."/>
            <person name="Gao J.L."/>
            <person name="Fan L.J."/>
            <person name="van de Weg E."/>
            <person name="Wang J.Y."/>
            <person name="Gao Z.S."/>
        </authorList>
    </citation>
    <scope>NUCLEOTIDE SEQUENCE [LARGE SCALE GENOMIC DNA]</scope>
    <source>
        <tissue evidence="8">Leaves</tissue>
    </source>
</reference>
<evidence type="ECO:0000313" key="8">
    <source>
        <dbReference type="EMBL" id="KAB1217875.1"/>
    </source>
</evidence>
<evidence type="ECO:0000256" key="1">
    <source>
        <dbReference type="ARBA" id="ARBA00004123"/>
    </source>
</evidence>
<keyword evidence="9" id="KW-1185">Reference proteome</keyword>
<protein>
    <recommendedName>
        <fullName evidence="7">MBD domain-containing protein</fullName>
    </recommendedName>
</protein>
<dbReference type="InterPro" id="IPR001739">
    <property type="entry name" value="Methyl_CpG_DNA-bd"/>
</dbReference>
<keyword evidence="4" id="KW-0804">Transcription</keyword>
<dbReference type="Proteomes" id="UP000516437">
    <property type="component" value="Chromosome 3"/>
</dbReference>
<feature type="region of interest" description="Disordered" evidence="6">
    <location>
        <begin position="1"/>
        <end position="22"/>
    </location>
</feature>
<accession>A0A6A1VYJ4</accession>
<dbReference type="GO" id="GO:0005634">
    <property type="term" value="C:nucleus"/>
    <property type="evidence" value="ECO:0007669"/>
    <property type="project" value="UniProtKB-SubCell"/>
</dbReference>
<keyword evidence="2" id="KW-0805">Transcription regulation</keyword>
<evidence type="ECO:0000256" key="6">
    <source>
        <dbReference type="SAM" id="MobiDB-lite"/>
    </source>
</evidence>
<evidence type="ECO:0000313" key="9">
    <source>
        <dbReference type="Proteomes" id="UP000516437"/>
    </source>
</evidence>
<organism evidence="8 9">
    <name type="scientific">Morella rubra</name>
    <name type="common">Chinese bayberry</name>
    <dbReference type="NCBI Taxonomy" id="262757"/>
    <lineage>
        <taxon>Eukaryota</taxon>
        <taxon>Viridiplantae</taxon>
        <taxon>Streptophyta</taxon>
        <taxon>Embryophyta</taxon>
        <taxon>Tracheophyta</taxon>
        <taxon>Spermatophyta</taxon>
        <taxon>Magnoliopsida</taxon>
        <taxon>eudicotyledons</taxon>
        <taxon>Gunneridae</taxon>
        <taxon>Pentapetalae</taxon>
        <taxon>rosids</taxon>
        <taxon>fabids</taxon>
        <taxon>Fagales</taxon>
        <taxon>Myricaceae</taxon>
        <taxon>Morella</taxon>
    </lineage>
</organism>
<feature type="domain" description="MBD" evidence="7">
    <location>
        <begin position="53"/>
        <end position="111"/>
    </location>
</feature>
<comment type="caution">
    <text evidence="8">The sequence shown here is derived from an EMBL/GenBank/DDBJ whole genome shotgun (WGS) entry which is preliminary data.</text>
</comment>
<proteinExistence type="predicted"/>
<dbReference type="SUPFAM" id="SSF54171">
    <property type="entry name" value="DNA-binding domain"/>
    <property type="match status" value="1"/>
</dbReference>
<dbReference type="AlphaFoldDB" id="A0A6A1VYJ4"/>